<dbReference type="PROSITE" id="PS50160">
    <property type="entry name" value="DNA_LIGASE_A3"/>
    <property type="match status" value="1"/>
</dbReference>
<comment type="cofactor">
    <cofactor evidence="1">
        <name>Mn(2+)</name>
        <dbReference type="ChEBI" id="CHEBI:29035"/>
    </cofactor>
</comment>
<name>A0AAW6T6I4_9MICO</name>
<dbReference type="Gene3D" id="2.40.50.140">
    <property type="entry name" value="Nucleic acid-binding proteins"/>
    <property type="match status" value="1"/>
</dbReference>
<evidence type="ECO:0000256" key="8">
    <source>
        <dbReference type="ARBA" id="ARBA00022741"/>
    </source>
</evidence>
<keyword evidence="4" id="KW-0808">Transferase</keyword>
<dbReference type="EC" id="6.5.1.1" evidence="2"/>
<evidence type="ECO:0000259" key="24">
    <source>
        <dbReference type="PROSITE" id="PS50160"/>
    </source>
</evidence>
<keyword evidence="13" id="KW-0239">DNA-directed DNA polymerase</keyword>
<keyword evidence="17" id="KW-0464">Manganese</keyword>
<dbReference type="GO" id="GO:0005524">
    <property type="term" value="F:ATP binding"/>
    <property type="evidence" value="ECO:0007669"/>
    <property type="project" value="UniProtKB-KW"/>
</dbReference>
<dbReference type="PROSITE" id="PS00333">
    <property type="entry name" value="DNA_LIGASE_A2"/>
    <property type="match status" value="1"/>
</dbReference>
<dbReference type="GO" id="GO:0006310">
    <property type="term" value="P:DNA recombination"/>
    <property type="evidence" value="ECO:0007669"/>
    <property type="project" value="UniProtKB-KW"/>
</dbReference>
<dbReference type="PANTHER" id="PTHR42705">
    <property type="entry name" value="BIFUNCTIONAL NON-HOMOLOGOUS END JOINING PROTEIN LIGD"/>
    <property type="match status" value="1"/>
</dbReference>
<dbReference type="GO" id="GO:0003910">
    <property type="term" value="F:DNA ligase (ATP) activity"/>
    <property type="evidence" value="ECO:0007669"/>
    <property type="project" value="UniProtKB-EC"/>
</dbReference>
<evidence type="ECO:0000256" key="18">
    <source>
        <dbReference type="ARBA" id="ARBA00023268"/>
    </source>
</evidence>
<dbReference type="CDD" id="cd04863">
    <property type="entry name" value="MtLigD_Pol_like"/>
    <property type="match status" value="1"/>
</dbReference>
<dbReference type="InterPro" id="IPR052171">
    <property type="entry name" value="NHEJ_LigD"/>
</dbReference>
<comment type="similarity">
    <text evidence="22">In the N-terminal section; belongs to the LigD polymerase family.</text>
</comment>
<accession>A0AAW6T6I4</accession>
<evidence type="ECO:0000256" key="22">
    <source>
        <dbReference type="ARBA" id="ARBA00049990"/>
    </source>
</evidence>
<keyword evidence="9" id="KW-0227">DNA damage</keyword>
<dbReference type="InterPro" id="IPR012340">
    <property type="entry name" value="NA-bd_OB-fold"/>
</dbReference>
<keyword evidence="11" id="KW-0269">Exonuclease</keyword>
<keyword evidence="16" id="KW-0234">DNA repair</keyword>
<evidence type="ECO:0000256" key="2">
    <source>
        <dbReference type="ARBA" id="ARBA00012727"/>
    </source>
</evidence>
<keyword evidence="14" id="KW-0238">DNA-binding</keyword>
<dbReference type="InterPro" id="IPR012309">
    <property type="entry name" value="DNA_ligase_ATP-dep_C"/>
</dbReference>
<evidence type="ECO:0000256" key="17">
    <source>
        <dbReference type="ARBA" id="ARBA00023211"/>
    </source>
</evidence>
<dbReference type="SUPFAM" id="SSF56091">
    <property type="entry name" value="DNA ligase/mRNA capping enzyme, catalytic domain"/>
    <property type="match status" value="1"/>
</dbReference>
<keyword evidence="5" id="KW-0548">Nucleotidyltransferase</keyword>
<dbReference type="AlphaFoldDB" id="A0AAW6T6I4"/>
<dbReference type="NCBIfam" id="TIGR02778">
    <property type="entry name" value="ligD_pol"/>
    <property type="match status" value="1"/>
</dbReference>
<evidence type="ECO:0000256" key="14">
    <source>
        <dbReference type="ARBA" id="ARBA00023125"/>
    </source>
</evidence>
<dbReference type="InterPro" id="IPR014144">
    <property type="entry name" value="LigD_PE_domain"/>
</dbReference>
<evidence type="ECO:0000256" key="11">
    <source>
        <dbReference type="ARBA" id="ARBA00022839"/>
    </source>
</evidence>
<dbReference type="InterPro" id="IPR016059">
    <property type="entry name" value="DNA_ligase_ATP-dep_CS"/>
</dbReference>
<comment type="catalytic activity">
    <reaction evidence="20">
        <text>ATP + (deoxyribonucleotide)n-3'-hydroxyl + 5'-phospho-(deoxyribonucleotide)m = (deoxyribonucleotide)n+m + AMP + diphosphate.</text>
        <dbReference type="EC" id="6.5.1.1"/>
    </reaction>
</comment>
<organism evidence="25 26">
    <name type="scientific">Ruicaihuangia caeni</name>
    <dbReference type="NCBI Taxonomy" id="3042517"/>
    <lineage>
        <taxon>Bacteria</taxon>
        <taxon>Bacillati</taxon>
        <taxon>Actinomycetota</taxon>
        <taxon>Actinomycetes</taxon>
        <taxon>Micrococcales</taxon>
        <taxon>Microbacteriaceae</taxon>
        <taxon>Ruicaihuangia</taxon>
    </lineage>
</organism>
<keyword evidence="7" id="KW-0479">Metal-binding</keyword>
<keyword evidence="10" id="KW-0378">Hydrolase</keyword>
<gene>
    <name evidence="25" type="ORF">QF206_10745</name>
</gene>
<dbReference type="Gene3D" id="3.30.1490.70">
    <property type="match status" value="1"/>
</dbReference>
<evidence type="ECO:0000256" key="3">
    <source>
        <dbReference type="ARBA" id="ARBA00022598"/>
    </source>
</evidence>
<dbReference type="InterPro" id="IPR012310">
    <property type="entry name" value="DNA_ligase_ATP-dep_cent"/>
</dbReference>
<keyword evidence="8" id="KW-0547">Nucleotide-binding</keyword>
<sequence>MARTSTRAARSAPSGGRDAQVVAIGDRRLRLTHLDKIIYPETGTTKREVLEYYTAVAPFMLPHTAFRPATRKRWVDGVGTASAPLEPFFEKNLPDSTPAWVPRGHVQHTSRMAQYPLVNDLATLVWCAQLGALELHVPQWQLDETGKQGNPDRLVLDLDPGEGAGLAECSEVALLVRGILRGMGLDALPVTSGSKGIHLYAHVDRKYTSAQLSDVAKEIARALEADHRDLIVSDMKKTLRRGKVLIDWSQNNAKKTTIAPYSLRGRAHPTVAAPRSWKEIEQPGLEHLDFRQVLERLDRQGDLLLGLIDTETGERMSRPAAASALDAYRAKRDASRTPEPVPPPGQAAVSGTTAAAAEGQLFTADDGSLVPPPADAAGRFVIQDHYATRHHHDFRLERDGVLVSWAVPRLTPEDPARNHLAVQTEDHPLEYGDFAGTIPKGEYGAGTVTIWDAGTYELEKWRDDEVLVTLHGREGGGVGGTARFALIRTKGEGEKSQWLIHRRKPDAGGAGRPRSRAASIVAPRHASSTTEPVAALRTDPHRYSTMLALAGTRADLRDGDWSVEMKWDGIRALVTVDGDAVTLVSRNDRDLTSQYPELAAIAQGVRSSSAVIDGEIVALDSRGRPSFGRLQQRMNRTKPGEIRAAARAVPVRFYAFDLLERDGLSLVGRDYRARRQALGETITPVDGVLDVPPAFDGDVDAALNAASALDLEGVVAKRVGSDYEQGRRSGAWTKIKFHSTQEVVIGGWRPGRGERKGSLGSLLVAVPEGDALRYAGRVGTGFDTASRAALLRMLEPLQRKKPAIAGVPDADAADAVWVSPQLVGEVSFTEWTETRRLRHPVWRGLRADKRPDQVVEERAGI</sequence>
<evidence type="ECO:0000256" key="13">
    <source>
        <dbReference type="ARBA" id="ARBA00022932"/>
    </source>
</evidence>
<dbReference type="InterPro" id="IPR014146">
    <property type="entry name" value="LigD_ligase_dom"/>
</dbReference>
<keyword evidence="18" id="KW-0511">Multifunctional enzyme</keyword>
<dbReference type="NCBIfam" id="NF007210">
    <property type="entry name" value="PRK09632.1"/>
    <property type="match status" value="1"/>
</dbReference>
<dbReference type="PANTHER" id="PTHR42705:SF2">
    <property type="entry name" value="BIFUNCTIONAL NON-HOMOLOGOUS END JOINING PROTEIN LIGD"/>
    <property type="match status" value="1"/>
</dbReference>
<dbReference type="Pfam" id="PF04679">
    <property type="entry name" value="DNA_ligase_A_C"/>
    <property type="match status" value="1"/>
</dbReference>
<keyword evidence="6" id="KW-0540">Nuclease</keyword>
<evidence type="ECO:0000256" key="12">
    <source>
        <dbReference type="ARBA" id="ARBA00022840"/>
    </source>
</evidence>
<feature type="region of interest" description="Disordered" evidence="23">
    <location>
        <begin position="318"/>
        <end position="353"/>
    </location>
</feature>
<dbReference type="GO" id="GO:0046872">
    <property type="term" value="F:metal ion binding"/>
    <property type="evidence" value="ECO:0007669"/>
    <property type="project" value="UniProtKB-KW"/>
</dbReference>
<evidence type="ECO:0000256" key="15">
    <source>
        <dbReference type="ARBA" id="ARBA00023172"/>
    </source>
</evidence>
<evidence type="ECO:0000256" key="6">
    <source>
        <dbReference type="ARBA" id="ARBA00022722"/>
    </source>
</evidence>
<evidence type="ECO:0000256" key="4">
    <source>
        <dbReference type="ARBA" id="ARBA00022679"/>
    </source>
</evidence>
<dbReference type="PROSITE" id="PS00697">
    <property type="entry name" value="DNA_LIGASE_A1"/>
    <property type="match status" value="1"/>
</dbReference>
<evidence type="ECO:0000256" key="16">
    <source>
        <dbReference type="ARBA" id="ARBA00023204"/>
    </source>
</evidence>
<dbReference type="RefSeq" id="WP_281489224.1">
    <property type="nucleotide sequence ID" value="NZ_JASATX010000004.1"/>
</dbReference>
<dbReference type="CDD" id="cd07971">
    <property type="entry name" value="OBF_DNA_ligase_LigD"/>
    <property type="match status" value="1"/>
</dbReference>
<dbReference type="GO" id="GO:0003677">
    <property type="term" value="F:DNA binding"/>
    <property type="evidence" value="ECO:0007669"/>
    <property type="project" value="UniProtKB-KW"/>
</dbReference>
<protein>
    <recommendedName>
        <fullName evidence="2">DNA ligase (ATP)</fullName>
        <ecNumber evidence="2">6.5.1.1</ecNumber>
    </recommendedName>
    <alternativeName>
        <fullName evidence="19">NHEJ DNA polymerase</fullName>
    </alternativeName>
</protein>
<dbReference type="Pfam" id="PF01068">
    <property type="entry name" value="DNA_ligase_A_M"/>
    <property type="match status" value="1"/>
</dbReference>
<keyword evidence="3 25" id="KW-0436">Ligase</keyword>
<dbReference type="Pfam" id="PF21686">
    <property type="entry name" value="LigD_Prim-Pol"/>
    <property type="match status" value="1"/>
</dbReference>
<dbReference type="SUPFAM" id="SSF50249">
    <property type="entry name" value="Nucleic acid-binding proteins"/>
    <property type="match status" value="1"/>
</dbReference>
<feature type="domain" description="ATP-dependent DNA ligase family profile" evidence="24">
    <location>
        <begin position="644"/>
        <end position="768"/>
    </location>
</feature>
<dbReference type="GO" id="GO:0006281">
    <property type="term" value="P:DNA repair"/>
    <property type="evidence" value="ECO:0007669"/>
    <property type="project" value="UniProtKB-KW"/>
</dbReference>
<evidence type="ECO:0000256" key="10">
    <source>
        <dbReference type="ARBA" id="ARBA00022801"/>
    </source>
</evidence>
<dbReference type="CDD" id="cd07906">
    <property type="entry name" value="Adenylation_DNA_ligase_LigD_LigC"/>
    <property type="match status" value="1"/>
</dbReference>
<dbReference type="EMBL" id="JASATX010000004">
    <property type="protein sequence ID" value="MDI2099441.1"/>
    <property type="molecule type" value="Genomic_DNA"/>
</dbReference>
<dbReference type="NCBIfam" id="TIGR02779">
    <property type="entry name" value="NHEJ_ligase_lig"/>
    <property type="match status" value="1"/>
</dbReference>
<feature type="region of interest" description="Disordered" evidence="23">
    <location>
        <begin position="504"/>
        <end position="532"/>
    </location>
</feature>
<dbReference type="GO" id="GO:0004527">
    <property type="term" value="F:exonuclease activity"/>
    <property type="evidence" value="ECO:0007669"/>
    <property type="project" value="UniProtKB-KW"/>
</dbReference>
<evidence type="ECO:0000256" key="20">
    <source>
        <dbReference type="ARBA" id="ARBA00034003"/>
    </source>
</evidence>
<keyword evidence="15" id="KW-0233">DNA recombination</keyword>
<comment type="caution">
    <text evidence="25">The sequence shown here is derived from an EMBL/GenBank/DDBJ whole genome shotgun (WGS) entry which is preliminary data.</text>
</comment>
<evidence type="ECO:0000313" key="26">
    <source>
        <dbReference type="Proteomes" id="UP001321506"/>
    </source>
</evidence>
<comment type="similarity">
    <text evidence="21">In the C-terminal section; belongs to the ATP-dependent DNA ligase family.</text>
</comment>
<evidence type="ECO:0000256" key="23">
    <source>
        <dbReference type="SAM" id="MobiDB-lite"/>
    </source>
</evidence>
<evidence type="ECO:0000256" key="5">
    <source>
        <dbReference type="ARBA" id="ARBA00022695"/>
    </source>
</evidence>
<evidence type="ECO:0000256" key="1">
    <source>
        <dbReference type="ARBA" id="ARBA00001936"/>
    </source>
</evidence>
<evidence type="ECO:0000256" key="9">
    <source>
        <dbReference type="ARBA" id="ARBA00022763"/>
    </source>
</evidence>
<dbReference type="InterPro" id="IPR033649">
    <property type="entry name" value="MtLigD_Pol-like"/>
</dbReference>
<dbReference type="Gene3D" id="3.30.470.30">
    <property type="entry name" value="DNA ligase/mRNA capping enzyme"/>
    <property type="match status" value="1"/>
</dbReference>
<evidence type="ECO:0000256" key="7">
    <source>
        <dbReference type="ARBA" id="ARBA00022723"/>
    </source>
</evidence>
<proteinExistence type="inferred from homology"/>
<dbReference type="GO" id="GO:0003887">
    <property type="term" value="F:DNA-directed DNA polymerase activity"/>
    <property type="evidence" value="ECO:0007669"/>
    <property type="project" value="UniProtKB-KW"/>
</dbReference>
<evidence type="ECO:0000256" key="19">
    <source>
        <dbReference type="ARBA" id="ARBA00029943"/>
    </source>
</evidence>
<evidence type="ECO:0000313" key="25">
    <source>
        <dbReference type="EMBL" id="MDI2099441.1"/>
    </source>
</evidence>
<evidence type="ECO:0000256" key="21">
    <source>
        <dbReference type="ARBA" id="ARBA00049981"/>
    </source>
</evidence>
<reference evidence="25 26" key="1">
    <citation type="submission" date="2023-04" db="EMBL/GenBank/DDBJ databases">
        <title>Klugiella caeni sp. nov. isolated from the sludge of biochemical tank.</title>
        <authorList>
            <person name="Geng K."/>
        </authorList>
    </citation>
    <scope>NUCLEOTIDE SEQUENCE [LARGE SCALE GENOMIC DNA]</scope>
    <source>
        <strain evidence="25 26">YN-L-19</strain>
    </source>
</reference>
<dbReference type="Pfam" id="PF13298">
    <property type="entry name" value="LigD_N"/>
    <property type="match status" value="1"/>
</dbReference>
<keyword evidence="26" id="KW-1185">Reference proteome</keyword>
<dbReference type="Proteomes" id="UP001321506">
    <property type="component" value="Unassembled WGS sequence"/>
</dbReference>
<dbReference type="Gene3D" id="3.90.920.10">
    <property type="entry name" value="DNA primase, PRIM domain"/>
    <property type="match status" value="1"/>
</dbReference>
<dbReference type="InterPro" id="IPR014145">
    <property type="entry name" value="LigD_pol_dom"/>
</dbReference>
<keyword evidence="12" id="KW-0067">ATP-binding</keyword>